<dbReference type="PRINTS" id="PR00463">
    <property type="entry name" value="EP450I"/>
</dbReference>
<keyword evidence="7 9" id="KW-0503">Monooxygenase</keyword>
<sequence>MQRLLPGLASISRQYSAIKMSKPLGTSESQKRLNLDTSDILSASMAQSQAASLVNESLHADTIPLLDHTAEEVPSTTLEVSTSRVESQIVADKSPLPFEEIPGPAILKIWEKYWKYVPLLGTQVLSSLLINRFTQGRLTWNRNITPLKYLFNEYGCIVRINGPLAGDIVMIHRPEHIAEVFKQEGDMPVRSGIDILQHYRLNYRKYRLAGPFSVLVNTCKYHRNFMHNFLLINSRSTDREMLFRQGTEWIEVREKIEQLFNRIAPSFFGKIDAICDELIARIYKIRNRQNEVPVSFHEDMIRWAMECFCDVTLNKRLGFLEPAGYNSSSEATRIINALVTAHKYLCSCETGFQVWRFFLTPFARKLFEACDVLDNVIGKYVRQAQGKVRVRKSQGEKSLTTDDSSPVLERFLVNEGIHPDDVCTLLMDMIMLGVQATANSEAFVLYHLAKNPRTQRKLYDEITSLLPNNDSPVTEKALRNMPYLKACLQETLRLHPAIPYITRLLPKTISLHGYTIPKGTFVIMANQITSQREENFEDPLKFRPERWLSSSVKGDTDFSYLPFGHGVRSCLGKNMAETEMMLVTAKLIRQFRVEYDYADIKDSFKMVNVPNKPLRFRFENRY</sequence>
<dbReference type="GO" id="GO:0016705">
    <property type="term" value="F:oxidoreductase activity, acting on paired donors, with incorporation or reduction of molecular oxygen"/>
    <property type="evidence" value="ECO:0007669"/>
    <property type="project" value="InterPro"/>
</dbReference>
<evidence type="ECO:0000256" key="9">
    <source>
        <dbReference type="RuleBase" id="RU000461"/>
    </source>
</evidence>
<comment type="similarity">
    <text evidence="2 9">Belongs to the cytochrome P450 family.</text>
</comment>
<evidence type="ECO:0000256" key="7">
    <source>
        <dbReference type="ARBA" id="ARBA00023033"/>
    </source>
</evidence>
<dbReference type="EMBL" id="WNWW01000053">
    <property type="protein sequence ID" value="KAF3430450.1"/>
    <property type="molecule type" value="Genomic_DNA"/>
</dbReference>
<comment type="cofactor">
    <cofactor evidence="1 8">
        <name>heme</name>
        <dbReference type="ChEBI" id="CHEBI:30413"/>
    </cofactor>
</comment>
<gene>
    <name evidence="10" type="ORF">E2986_01872</name>
</gene>
<keyword evidence="6 8" id="KW-0408">Iron</keyword>
<dbReference type="AlphaFoldDB" id="A0A833W1D8"/>
<dbReference type="GO" id="GO:0020037">
    <property type="term" value="F:heme binding"/>
    <property type="evidence" value="ECO:0007669"/>
    <property type="project" value="InterPro"/>
</dbReference>
<name>A0A833W1D8_9HYME</name>
<dbReference type="GO" id="GO:0005506">
    <property type="term" value="F:iron ion binding"/>
    <property type="evidence" value="ECO:0007669"/>
    <property type="project" value="InterPro"/>
</dbReference>
<protein>
    <recommendedName>
        <fullName evidence="12">Cytochrome P450</fullName>
    </recommendedName>
</protein>
<dbReference type="PANTHER" id="PTHR24279:SF120">
    <property type="entry name" value="CYTOCHROME P450"/>
    <property type="match status" value="1"/>
</dbReference>
<evidence type="ECO:0000256" key="3">
    <source>
        <dbReference type="ARBA" id="ARBA00022617"/>
    </source>
</evidence>
<dbReference type="GO" id="GO:0004497">
    <property type="term" value="F:monooxygenase activity"/>
    <property type="evidence" value="ECO:0007669"/>
    <property type="project" value="UniProtKB-KW"/>
</dbReference>
<keyword evidence="11" id="KW-1185">Reference proteome</keyword>
<evidence type="ECO:0000256" key="2">
    <source>
        <dbReference type="ARBA" id="ARBA00010617"/>
    </source>
</evidence>
<evidence type="ECO:0000256" key="1">
    <source>
        <dbReference type="ARBA" id="ARBA00001971"/>
    </source>
</evidence>
<keyword evidence="5 9" id="KW-0560">Oxidoreductase</keyword>
<evidence type="ECO:0000313" key="10">
    <source>
        <dbReference type="EMBL" id="KAF3430450.1"/>
    </source>
</evidence>
<dbReference type="SUPFAM" id="SSF48264">
    <property type="entry name" value="Cytochrome P450"/>
    <property type="match status" value="1"/>
</dbReference>
<dbReference type="InterPro" id="IPR050479">
    <property type="entry name" value="CYP11_CYP27_families"/>
</dbReference>
<dbReference type="PANTHER" id="PTHR24279">
    <property type="entry name" value="CYTOCHROME P450"/>
    <property type="match status" value="1"/>
</dbReference>
<evidence type="ECO:0000256" key="8">
    <source>
        <dbReference type="PIRSR" id="PIRSR602401-1"/>
    </source>
</evidence>
<dbReference type="Gene3D" id="1.10.630.10">
    <property type="entry name" value="Cytochrome P450"/>
    <property type="match status" value="1"/>
</dbReference>
<dbReference type="Pfam" id="PF00067">
    <property type="entry name" value="p450"/>
    <property type="match status" value="1"/>
</dbReference>
<evidence type="ECO:0000313" key="11">
    <source>
        <dbReference type="Proteomes" id="UP000655588"/>
    </source>
</evidence>
<evidence type="ECO:0000256" key="6">
    <source>
        <dbReference type="ARBA" id="ARBA00023004"/>
    </source>
</evidence>
<comment type="caution">
    <text evidence="10">The sequence shown here is derived from an EMBL/GenBank/DDBJ whole genome shotgun (WGS) entry which is preliminary data.</text>
</comment>
<dbReference type="InterPro" id="IPR036396">
    <property type="entry name" value="Cyt_P450_sf"/>
</dbReference>
<keyword evidence="4 8" id="KW-0479">Metal-binding</keyword>
<accession>A0A833W1D8</accession>
<reference evidence="10" key="1">
    <citation type="submission" date="2019-11" db="EMBL/GenBank/DDBJ databases">
        <title>The nuclear and mitochondrial genomes of Frieseomelitta varia - a highly eusocial stingless bee (Meliponini) with a permanently sterile worker caste.</title>
        <authorList>
            <person name="Freitas F.C.P."/>
            <person name="Lourenco A.P."/>
            <person name="Nunes F.M.F."/>
            <person name="Paschoal A.R."/>
            <person name="Abreu F.C.P."/>
            <person name="Barbin F.O."/>
            <person name="Bataglia L."/>
            <person name="Cardoso-Junior C.A.M."/>
            <person name="Cervoni M.S."/>
            <person name="Silva S.R."/>
            <person name="Dalarmi F."/>
            <person name="Del Lama M.A."/>
            <person name="Depintor T.S."/>
            <person name="Ferreira K.M."/>
            <person name="Goria P.S."/>
            <person name="Jaskot M.C."/>
            <person name="Lago D.C."/>
            <person name="Luna-Lucena D."/>
            <person name="Moda L.M."/>
            <person name="Nascimento L."/>
            <person name="Pedrino M."/>
            <person name="Rabico F.O."/>
            <person name="Sanches F.C."/>
            <person name="Santos D.E."/>
            <person name="Santos C.G."/>
            <person name="Vieira J."/>
            <person name="Lopes T.F."/>
            <person name="Barchuk A.R."/>
            <person name="Hartfelder K."/>
            <person name="Simoes Z.L.P."/>
            <person name="Bitondi M.M.G."/>
            <person name="Pinheiro D.G."/>
        </authorList>
    </citation>
    <scope>NUCLEOTIDE SEQUENCE</scope>
    <source>
        <strain evidence="10">USP_RPSP 00005682</strain>
        <tissue evidence="10">Whole individual</tissue>
    </source>
</reference>
<dbReference type="CDD" id="cd11054">
    <property type="entry name" value="CYP24A1-like"/>
    <property type="match status" value="1"/>
</dbReference>
<organism evidence="10 11">
    <name type="scientific">Frieseomelitta varia</name>
    <dbReference type="NCBI Taxonomy" id="561572"/>
    <lineage>
        <taxon>Eukaryota</taxon>
        <taxon>Metazoa</taxon>
        <taxon>Ecdysozoa</taxon>
        <taxon>Arthropoda</taxon>
        <taxon>Hexapoda</taxon>
        <taxon>Insecta</taxon>
        <taxon>Pterygota</taxon>
        <taxon>Neoptera</taxon>
        <taxon>Endopterygota</taxon>
        <taxon>Hymenoptera</taxon>
        <taxon>Apocrita</taxon>
        <taxon>Aculeata</taxon>
        <taxon>Apoidea</taxon>
        <taxon>Anthophila</taxon>
        <taxon>Apidae</taxon>
        <taxon>Frieseomelitta</taxon>
    </lineage>
</organism>
<evidence type="ECO:0000256" key="4">
    <source>
        <dbReference type="ARBA" id="ARBA00022723"/>
    </source>
</evidence>
<evidence type="ECO:0008006" key="12">
    <source>
        <dbReference type="Google" id="ProtNLM"/>
    </source>
</evidence>
<proteinExistence type="inferred from homology"/>
<keyword evidence="3 8" id="KW-0349">Heme</keyword>
<dbReference type="InterPro" id="IPR017972">
    <property type="entry name" value="Cyt_P450_CS"/>
</dbReference>
<feature type="binding site" description="axial binding residue" evidence="8">
    <location>
        <position position="570"/>
    </location>
    <ligand>
        <name>heme</name>
        <dbReference type="ChEBI" id="CHEBI:30413"/>
    </ligand>
    <ligandPart>
        <name>Fe</name>
        <dbReference type="ChEBI" id="CHEBI:18248"/>
    </ligandPart>
</feature>
<dbReference type="PRINTS" id="PR00385">
    <property type="entry name" value="P450"/>
</dbReference>
<dbReference type="Proteomes" id="UP000655588">
    <property type="component" value="Unassembled WGS sequence"/>
</dbReference>
<dbReference type="InterPro" id="IPR002401">
    <property type="entry name" value="Cyt_P450_E_grp-I"/>
</dbReference>
<evidence type="ECO:0000256" key="5">
    <source>
        <dbReference type="ARBA" id="ARBA00023002"/>
    </source>
</evidence>
<dbReference type="InterPro" id="IPR001128">
    <property type="entry name" value="Cyt_P450"/>
</dbReference>
<dbReference type="PROSITE" id="PS00086">
    <property type="entry name" value="CYTOCHROME_P450"/>
    <property type="match status" value="1"/>
</dbReference>